<evidence type="ECO:0000256" key="1">
    <source>
        <dbReference type="SAM" id="MobiDB-lite"/>
    </source>
</evidence>
<accession>L8TMY6</accession>
<name>L8TMY6_9MICC</name>
<organism evidence="2 3">
    <name type="scientific">Arthrobacter nitrophenolicus</name>
    <dbReference type="NCBI Taxonomy" id="683150"/>
    <lineage>
        <taxon>Bacteria</taxon>
        <taxon>Bacillati</taxon>
        <taxon>Actinomycetota</taxon>
        <taxon>Actinomycetes</taxon>
        <taxon>Micrococcales</taxon>
        <taxon>Micrococcaceae</taxon>
        <taxon>Arthrobacter</taxon>
    </lineage>
</organism>
<dbReference type="AlphaFoldDB" id="L8TMY6"/>
<comment type="caution">
    <text evidence="2">The sequence shown here is derived from an EMBL/GenBank/DDBJ whole genome shotgun (WGS) entry which is preliminary data.</text>
</comment>
<keyword evidence="3" id="KW-1185">Reference proteome</keyword>
<protein>
    <submittedName>
        <fullName evidence="2">Uncharacterized protein</fullName>
    </submittedName>
</protein>
<dbReference type="PATRIC" id="fig|683150.5.peg.4151"/>
<feature type="region of interest" description="Disordered" evidence="1">
    <location>
        <begin position="90"/>
        <end position="119"/>
    </location>
</feature>
<dbReference type="EMBL" id="AOFD01000070">
    <property type="protein sequence ID" value="ELT42981.1"/>
    <property type="molecule type" value="Genomic_DNA"/>
</dbReference>
<evidence type="ECO:0000313" key="2">
    <source>
        <dbReference type="EMBL" id="ELT42981.1"/>
    </source>
</evidence>
<feature type="compositionally biased region" description="Polar residues" evidence="1">
    <location>
        <begin position="109"/>
        <end position="119"/>
    </location>
</feature>
<proteinExistence type="predicted"/>
<evidence type="ECO:0000313" key="3">
    <source>
        <dbReference type="Proteomes" id="UP000011189"/>
    </source>
</evidence>
<reference evidence="3" key="1">
    <citation type="journal article" date="2013" name="Genome Announc.">
        <title>Draft Genome Sequence of the 2-Chloro-4-Nitrophenol-Degrading Bacterium Arthrobacter sp. Strain SJCon.</title>
        <authorList>
            <person name="Vikram S."/>
            <person name="Kumar S."/>
            <person name="Vaidya B."/>
            <person name="Pinnaka A.K."/>
            <person name="Raghava G.P."/>
        </authorList>
    </citation>
    <scope>NUCLEOTIDE SEQUENCE [LARGE SCALE GENOMIC DNA]</scope>
    <source>
        <strain evidence="3">SJCon</strain>
    </source>
</reference>
<sequence>MGASGAVGAAMLARLDPMANLDLEQTRNQARALLDSRIESVTALARSRQKISELRDQLVAAERDDKRAYVQATRDGWSAEELKKLGLEPAAVKRRRTAKRSAEPEQEAEQNTGSSFSEQ</sequence>
<dbReference type="Proteomes" id="UP000011189">
    <property type="component" value="Unassembled WGS sequence"/>
</dbReference>
<gene>
    <name evidence="2" type="ORF">G205_21189</name>
</gene>